<comment type="similarity">
    <text evidence="1">Belongs to the GMC oxidoreductase family.</text>
</comment>
<keyword evidence="3" id="KW-0274">FAD</keyword>
<feature type="domain" description="Glucose-methanol-choline oxidoreductase N-terminal" evidence="6">
    <location>
        <begin position="407"/>
        <end position="421"/>
    </location>
</feature>
<evidence type="ECO:0000256" key="5">
    <source>
        <dbReference type="SAM" id="MobiDB-lite"/>
    </source>
</evidence>
<dbReference type="Proteomes" id="UP000199223">
    <property type="component" value="Unassembled WGS sequence"/>
</dbReference>
<dbReference type="GO" id="GO:0050660">
    <property type="term" value="F:flavin adenine dinucleotide binding"/>
    <property type="evidence" value="ECO:0007669"/>
    <property type="project" value="InterPro"/>
</dbReference>
<evidence type="ECO:0000256" key="2">
    <source>
        <dbReference type="ARBA" id="ARBA00022630"/>
    </source>
</evidence>
<keyword evidence="8" id="KW-1185">Reference proteome</keyword>
<dbReference type="OrthoDB" id="9787779at2"/>
<proteinExistence type="inferred from homology"/>
<evidence type="ECO:0000259" key="6">
    <source>
        <dbReference type="PROSITE" id="PS00624"/>
    </source>
</evidence>
<dbReference type="InterPro" id="IPR000172">
    <property type="entry name" value="GMC_OxRdtase_N"/>
</dbReference>
<dbReference type="PROSITE" id="PS00624">
    <property type="entry name" value="GMC_OXRED_2"/>
    <property type="match status" value="1"/>
</dbReference>
<dbReference type="Gene3D" id="3.50.50.60">
    <property type="entry name" value="FAD/NAD(P)-binding domain"/>
    <property type="match status" value="2"/>
</dbReference>
<dbReference type="AlphaFoldDB" id="A0A1H6ZTD5"/>
<accession>A0A1H6ZTD5</accession>
<keyword evidence="2" id="KW-0285">Flavoprotein</keyword>
<dbReference type="GO" id="GO:0016614">
    <property type="term" value="F:oxidoreductase activity, acting on CH-OH group of donors"/>
    <property type="evidence" value="ECO:0007669"/>
    <property type="project" value="InterPro"/>
</dbReference>
<evidence type="ECO:0000256" key="3">
    <source>
        <dbReference type="ARBA" id="ARBA00022827"/>
    </source>
</evidence>
<sequence>MTASAAPAPTSPAPPTRGLTASQRQTLRAFVDTVLPRVESREPAEFWQLRGSDLGVDQAIEGYLLTQLPEETRRGLLSLLGAMSALSFAEQSQAVRETVLRTVAGLSPEAAGGVGALRQLALMFGYALPDERGQNPFWPHLRYPGPPGPAPQTPKTITPYEPQEGEVLEADVVVVGSGSGGGVVAGVLAQAGKKVVVLEAGGYFNEADFHGLELPAYQTLYYRGGYHPTADGNVTLVAGANLGGGSTVNWSNSVRPRDDVRARWATEHGLEDVATPGYEEHIEAVLTRLKVNEACSDLNGPHQRLSEGSERLGYRFVKAALNLDPARYDADKSGYAGFGDQTGAKQGTLKTFLQDAFDAGARILVRTQAERVLVEGGRAAGVQAQANVGGELRRVTVRAPQVVVACGALETPALLLRSGIGGPAVGQYLRLHPVGMVVGVYPDDQRAWWGPPQTGIVKEFADREGGYGFIIESVQYGTGLFASGTPWLSGADHKERMLKLPRMAFFISIVQDQGHGQVTIDEAGNAVHTYALTDELDARNFRQGLAECARLHEAAGAEEIHSLIPGLAPWKRGDDLGAFIEHLVSVPPGAGGQTVFSAHQMGSARMGRDPQTSVANVNGELHDVPGVWIGDTSAFPTCSGVNPMVSCMALAHRTAHKLLAAMAEGTSASHVVALSAQNEPEHPDLQPVTQGTQPATGLTPEAVQPEAAVAADVGPVGDAPGVTPL</sequence>
<dbReference type="STRING" id="856736.SAMN04488058_1104"/>
<dbReference type="EMBL" id="FNZA01000010">
    <property type="protein sequence ID" value="SEJ52860.1"/>
    <property type="molecule type" value="Genomic_DNA"/>
</dbReference>
<name>A0A1H6ZTD5_9DEIO</name>
<dbReference type="PANTHER" id="PTHR46056:SF12">
    <property type="entry name" value="LONG-CHAIN-ALCOHOL OXIDASE"/>
    <property type="match status" value="1"/>
</dbReference>
<protein>
    <submittedName>
        <fullName evidence="7">Choline dehydrogenase</fullName>
    </submittedName>
</protein>
<dbReference type="SUPFAM" id="SSF51905">
    <property type="entry name" value="FAD/NAD(P)-binding domain"/>
    <property type="match status" value="1"/>
</dbReference>
<feature type="region of interest" description="Disordered" evidence="5">
    <location>
        <begin position="1"/>
        <end position="22"/>
    </location>
</feature>
<dbReference type="InterPro" id="IPR007867">
    <property type="entry name" value="GMC_OxRtase_C"/>
</dbReference>
<dbReference type="RefSeq" id="WP_092264719.1">
    <property type="nucleotide sequence ID" value="NZ_FNZA01000010.1"/>
</dbReference>
<keyword evidence="4" id="KW-0560">Oxidoreductase</keyword>
<dbReference type="InterPro" id="IPR036188">
    <property type="entry name" value="FAD/NAD-bd_sf"/>
</dbReference>
<evidence type="ECO:0000313" key="7">
    <source>
        <dbReference type="EMBL" id="SEJ52860.1"/>
    </source>
</evidence>
<dbReference type="PANTHER" id="PTHR46056">
    <property type="entry name" value="LONG-CHAIN-ALCOHOL OXIDASE"/>
    <property type="match status" value="1"/>
</dbReference>
<reference evidence="8" key="1">
    <citation type="submission" date="2016-10" db="EMBL/GenBank/DDBJ databases">
        <authorList>
            <person name="Varghese N."/>
            <person name="Submissions S."/>
        </authorList>
    </citation>
    <scope>NUCLEOTIDE SEQUENCE [LARGE SCALE GENOMIC DNA]</scope>
    <source>
        <strain evidence="8">CGMCC 1.10218</strain>
    </source>
</reference>
<evidence type="ECO:0000256" key="4">
    <source>
        <dbReference type="ARBA" id="ARBA00023002"/>
    </source>
</evidence>
<organism evidence="7 8">
    <name type="scientific">Deinococcus reticulitermitis</name>
    <dbReference type="NCBI Taxonomy" id="856736"/>
    <lineage>
        <taxon>Bacteria</taxon>
        <taxon>Thermotogati</taxon>
        <taxon>Deinococcota</taxon>
        <taxon>Deinococci</taxon>
        <taxon>Deinococcales</taxon>
        <taxon>Deinococcaceae</taxon>
        <taxon>Deinococcus</taxon>
    </lineage>
</organism>
<evidence type="ECO:0000313" key="8">
    <source>
        <dbReference type="Proteomes" id="UP000199223"/>
    </source>
</evidence>
<dbReference type="Pfam" id="PF05199">
    <property type="entry name" value="GMC_oxred_C"/>
    <property type="match status" value="1"/>
</dbReference>
<gene>
    <name evidence="7" type="ORF">SAMN04488058_1104</name>
</gene>
<dbReference type="Pfam" id="PF00732">
    <property type="entry name" value="GMC_oxred_N"/>
    <property type="match status" value="1"/>
</dbReference>
<evidence type="ECO:0000256" key="1">
    <source>
        <dbReference type="ARBA" id="ARBA00010790"/>
    </source>
</evidence>